<comment type="caution">
    <text evidence="6">The sequence shown here is derived from an EMBL/GenBank/DDBJ whole genome shotgun (WGS) entry which is preliminary data.</text>
</comment>
<dbReference type="Pfam" id="PF00931">
    <property type="entry name" value="NB-ARC"/>
    <property type="match status" value="1"/>
</dbReference>
<dbReference type="InterPro" id="IPR044974">
    <property type="entry name" value="Disease_R_plants"/>
</dbReference>
<name>A0AAV9AW95_ACOGR</name>
<reference evidence="6" key="2">
    <citation type="submission" date="2023-06" db="EMBL/GenBank/DDBJ databases">
        <authorList>
            <person name="Ma L."/>
            <person name="Liu K.-W."/>
            <person name="Li Z."/>
            <person name="Hsiao Y.-Y."/>
            <person name="Qi Y."/>
            <person name="Fu T."/>
            <person name="Tang G."/>
            <person name="Zhang D."/>
            <person name="Sun W.-H."/>
            <person name="Liu D.-K."/>
            <person name="Li Y."/>
            <person name="Chen G.-Z."/>
            <person name="Liu X.-D."/>
            <person name="Liao X.-Y."/>
            <person name="Jiang Y.-T."/>
            <person name="Yu X."/>
            <person name="Hao Y."/>
            <person name="Huang J."/>
            <person name="Zhao X.-W."/>
            <person name="Ke S."/>
            <person name="Chen Y.-Y."/>
            <person name="Wu W.-L."/>
            <person name="Hsu J.-L."/>
            <person name="Lin Y.-F."/>
            <person name="Huang M.-D."/>
            <person name="Li C.-Y."/>
            <person name="Huang L."/>
            <person name="Wang Z.-W."/>
            <person name="Zhao X."/>
            <person name="Zhong W.-Y."/>
            <person name="Peng D.-H."/>
            <person name="Ahmad S."/>
            <person name="Lan S."/>
            <person name="Zhang J.-S."/>
            <person name="Tsai W.-C."/>
            <person name="Van De Peer Y."/>
            <person name="Liu Z.-J."/>
        </authorList>
    </citation>
    <scope>NUCLEOTIDE SEQUENCE</scope>
    <source>
        <strain evidence="6">SCP</strain>
        <tissue evidence="6">Leaves</tissue>
    </source>
</reference>
<dbReference type="InterPro" id="IPR002182">
    <property type="entry name" value="NB-ARC"/>
</dbReference>
<keyword evidence="2" id="KW-0611">Plant defense</keyword>
<dbReference type="Gene3D" id="3.40.50.300">
    <property type="entry name" value="P-loop containing nucleotide triphosphate hydrolases"/>
    <property type="match status" value="1"/>
</dbReference>
<gene>
    <name evidence="6" type="ORF">QJS04_geneDACA013791</name>
</gene>
<dbReference type="InterPro" id="IPR042197">
    <property type="entry name" value="Apaf_helical"/>
</dbReference>
<accession>A0AAV9AW95</accession>
<evidence type="ECO:0000259" key="4">
    <source>
        <dbReference type="Pfam" id="PF23559"/>
    </source>
</evidence>
<dbReference type="FunFam" id="1.10.10.10:FF:000322">
    <property type="entry name" value="Probable disease resistance protein At1g63360"/>
    <property type="match status" value="1"/>
</dbReference>
<dbReference type="SUPFAM" id="SSF52540">
    <property type="entry name" value="P-loop containing nucleoside triphosphate hydrolases"/>
    <property type="match status" value="1"/>
</dbReference>
<feature type="domain" description="NB-ARC" evidence="3">
    <location>
        <begin position="4"/>
        <end position="156"/>
    </location>
</feature>
<dbReference type="Gene3D" id="3.80.10.10">
    <property type="entry name" value="Ribonuclease Inhibitor"/>
    <property type="match status" value="2"/>
</dbReference>
<dbReference type="GO" id="GO:0043531">
    <property type="term" value="F:ADP binding"/>
    <property type="evidence" value="ECO:0007669"/>
    <property type="project" value="InterPro"/>
</dbReference>
<dbReference type="GO" id="GO:0002758">
    <property type="term" value="P:innate immune response-activating signaling pathway"/>
    <property type="evidence" value="ECO:0007669"/>
    <property type="project" value="UniProtKB-ARBA"/>
</dbReference>
<dbReference type="SUPFAM" id="SSF52058">
    <property type="entry name" value="L domain-like"/>
    <property type="match status" value="1"/>
</dbReference>
<dbReference type="Gene3D" id="1.10.10.10">
    <property type="entry name" value="Winged helix-like DNA-binding domain superfamily/Winged helix DNA-binding domain"/>
    <property type="match status" value="1"/>
</dbReference>
<dbReference type="PANTHER" id="PTHR23155:SF1185">
    <property type="entry name" value="DISEASE RESISTANCE RPP8-LIKE PROTEIN 3-RELATED"/>
    <property type="match status" value="1"/>
</dbReference>
<dbReference type="InterPro" id="IPR036388">
    <property type="entry name" value="WH-like_DNA-bd_sf"/>
</dbReference>
<evidence type="ECO:0000259" key="5">
    <source>
        <dbReference type="Pfam" id="PF23598"/>
    </source>
</evidence>
<keyword evidence="7" id="KW-1185">Reference proteome</keyword>
<evidence type="ECO:0000259" key="3">
    <source>
        <dbReference type="Pfam" id="PF00931"/>
    </source>
</evidence>
<protein>
    <submittedName>
        <fullName evidence="6">Disease resistance RPP8-like protein 2</fullName>
    </submittedName>
</protein>
<dbReference type="InterPro" id="IPR058922">
    <property type="entry name" value="WHD_DRP"/>
</dbReference>
<keyword evidence="1" id="KW-0677">Repeat</keyword>
<dbReference type="EMBL" id="JAUJYN010000006">
    <property type="protein sequence ID" value="KAK1268176.1"/>
    <property type="molecule type" value="Genomic_DNA"/>
</dbReference>
<dbReference type="InterPro" id="IPR055414">
    <property type="entry name" value="LRR_R13L4/SHOC2-like"/>
</dbReference>
<dbReference type="GO" id="GO:0042742">
    <property type="term" value="P:defense response to bacterium"/>
    <property type="evidence" value="ECO:0007669"/>
    <property type="project" value="UniProtKB-ARBA"/>
</dbReference>
<dbReference type="InterPro" id="IPR032675">
    <property type="entry name" value="LRR_dom_sf"/>
</dbReference>
<sequence length="694" mass="79471">MRRSVVSIVGMGGLGKTTLANQAYKHSNIDKHFNCKAWIHVSLHYRAKELLLRIAESLWGNPEKLGMVDEESLKLMILDYLKERKYLLVIDDIWRAEAWEYLKDVIPDASNGSRVLLTTRFRDIAESADPSSPPYELRFLDDEESWELLRKKAFPTMRGRCPEVYESVGRSIARKCGGLPLQLVVLGGLLGKKKKPEDWNRVDTGVDWELGVDDRTSRVLALSYDDLPVRLKPCFLYLGVFPEDYEIPSSRLVRLWVAEGLAERTSFATTAEEVAWVYLEELIKRNLVLVVRRDVIGTVESCRVHDLLLELSVSEAKMTAFLLEGLNHLRVVDVDLGHSPLKILPKGIGKMTLLRHLGLDWDGMDMTFPLSIGDLHNLQTLDLRIESTVYLPASIWKLEKLRHLIGKDLRINGQPLINRHYELRTLSGLREPEDWSKHCHLARLTQLREFDARRIRLSNEGPLSIALREMKSLRSLKLGLYKNWTEDPKTEKTTWQMAKLLVFQEHDELREVHLQGHIGELPIASNGGFPPSLTRLHLTTSRLTKNSFARLGQLPELRFLTMSEKSYAEKELACYAGEFRRLESMGIENLLALEKWEVEEGSMPMLRSLTIMGCGMLEELPKGLRHMRDLGELVLDGMTESFCARVREGEGKDWSKVRHVRTITIREMSNARFALAAGEKEATRLRYLKSMCPA</sequence>
<dbReference type="Proteomes" id="UP001179952">
    <property type="component" value="Unassembled WGS sequence"/>
</dbReference>
<dbReference type="FunFam" id="3.40.50.300:FF:001091">
    <property type="entry name" value="Probable disease resistance protein At1g61300"/>
    <property type="match status" value="1"/>
</dbReference>
<feature type="domain" description="Disease resistance protein winged helix" evidence="4">
    <location>
        <begin position="240"/>
        <end position="311"/>
    </location>
</feature>
<evidence type="ECO:0000313" key="6">
    <source>
        <dbReference type="EMBL" id="KAK1268176.1"/>
    </source>
</evidence>
<evidence type="ECO:0000313" key="7">
    <source>
        <dbReference type="Proteomes" id="UP001179952"/>
    </source>
</evidence>
<reference evidence="6" key="1">
    <citation type="journal article" date="2023" name="Nat. Commun.">
        <title>Diploid and tetraploid genomes of Acorus and the evolution of monocots.</title>
        <authorList>
            <person name="Ma L."/>
            <person name="Liu K.W."/>
            <person name="Li Z."/>
            <person name="Hsiao Y.Y."/>
            <person name="Qi Y."/>
            <person name="Fu T."/>
            <person name="Tang G.D."/>
            <person name="Zhang D."/>
            <person name="Sun W.H."/>
            <person name="Liu D.K."/>
            <person name="Li Y."/>
            <person name="Chen G.Z."/>
            <person name="Liu X.D."/>
            <person name="Liao X.Y."/>
            <person name="Jiang Y.T."/>
            <person name="Yu X."/>
            <person name="Hao Y."/>
            <person name="Huang J."/>
            <person name="Zhao X.W."/>
            <person name="Ke S."/>
            <person name="Chen Y.Y."/>
            <person name="Wu W.L."/>
            <person name="Hsu J.L."/>
            <person name="Lin Y.F."/>
            <person name="Huang M.D."/>
            <person name="Li C.Y."/>
            <person name="Huang L."/>
            <person name="Wang Z.W."/>
            <person name="Zhao X."/>
            <person name="Zhong W.Y."/>
            <person name="Peng D.H."/>
            <person name="Ahmad S."/>
            <person name="Lan S."/>
            <person name="Zhang J.S."/>
            <person name="Tsai W.C."/>
            <person name="Van de Peer Y."/>
            <person name="Liu Z.J."/>
        </authorList>
    </citation>
    <scope>NUCLEOTIDE SEQUENCE</scope>
    <source>
        <strain evidence="6">SCP</strain>
    </source>
</reference>
<evidence type="ECO:0000256" key="2">
    <source>
        <dbReference type="ARBA" id="ARBA00022821"/>
    </source>
</evidence>
<dbReference type="InterPro" id="IPR027417">
    <property type="entry name" value="P-loop_NTPase"/>
</dbReference>
<dbReference type="Pfam" id="PF23598">
    <property type="entry name" value="LRR_14"/>
    <property type="match status" value="1"/>
</dbReference>
<feature type="domain" description="Disease resistance R13L4/SHOC-2-like LRR" evidence="5">
    <location>
        <begin position="321"/>
        <end position="612"/>
    </location>
</feature>
<organism evidence="6 7">
    <name type="scientific">Acorus gramineus</name>
    <name type="common">Dwarf sweet flag</name>
    <dbReference type="NCBI Taxonomy" id="55184"/>
    <lineage>
        <taxon>Eukaryota</taxon>
        <taxon>Viridiplantae</taxon>
        <taxon>Streptophyta</taxon>
        <taxon>Embryophyta</taxon>
        <taxon>Tracheophyta</taxon>
        <taxon>Spermatophyta</taxon>
        <taxon>Magnoliopsida</taxon>
        <taxon>Liliopsida</taxon>
        <taxon>Acoraceae</taxon>
        <taxon>Acorus</taxon>
    </lineage>
</organism>
<dbReference type="Gene3D" id="1.10.8.430">
    <property type="entry name" value="Helical domain of apoptotic protease-activating factors"/>
    <property type="match status" value="1"/>
</dbReference>
<dbReference type="AlphaFoldDB" id="A0AAV9AW95"/>
<dbReference type="GO" id="GO:0009626">
    <property type="term" value="P:plant-type hypersensitive response"/>
    <property type="evidence" value="ECO:0007669"/>
    <property type="project" value="UniProtKB-ARBA"/>
</dbReference>
<dbReference type="PANTHER" id="PTHR23155">
    <property type="entry name" value="DISEASE RESISTANCE PROTEIN RP"/>
    <property type="match status" value="1"/>
</dbReference>
<dbReference type="PRINTS" id="PR00364">
    <property type="entry name" value="DISEASERSIST"/>
</dbReference>
<evidence type="ECO:0000256" key="1">
    <source>
        <dbReference type="ARBA" id="ARBA00022737"/>
    </source>
</evidence>
<dbReference type="Pfam" id="PF23559">
    <property type="entry name" value="WHD_DRP"/>
    <property type="match status" value="1"/>
</dbReference>
<proteinExistence type="predicted"/>